<comment type="caution">
    <text evidence="8">The sequence shown here is derived from an EMBL/GenBank/DDBJ whole genome shotgun (WGS) entry which is preliminary data.</text>
</comment>
<feature type="transmembrane region" description="Helical" evidence="6">
    <location>
        <begin position="116"/>
        <end position="140"/>
    </location>
</feature>
<sequence length="397" mass="43568">LIPSFASIYGLSLSFSISFSFLFRPSTFLVMAGSNDSQGHMVEGISIAFAVLTFIVLALRLFSRIFVLGKIGADDYLIIGACMLSWSFIAVTLVAIKHGLGQHIGDVDPTGMVDYAFAVWLSSMFYLATLGFVKTSVLWFYTRLGDRYLTRLSWIMMGVIIAQATSFVLVAAFQCQPISMAWTGTGPGTCVNINIFYLCNAALNIVTDILTYTLPIKVIFSLQMPQKQKFILAFILCLGLFACVSSIIRITYIPTMLSSKDSTYAISGAMYWSVIETNVGILAASIPSFKAIASRFLPRFIGEYSSGKKYNPWSSNTTGPRYPSGIGKVTDPNSITMDTINYKEDVTMGTKIGATSNSSEERIIPQGKIFAHTEIETTFERNDRASCGSSSTERARQ</sequence>
<keyword evidence="4 6" id="KW-0472">Membrane</keyword>
<feature type="domain" description="Rhodopsin" evidence="7">
    <location>
        <begin position="59"/>
        <end position="294"/>
    </location>
</feature>
<dbReference type="EMBL" id="JAPWDS010000002">
    <property type="protein sequence ID" value="KAJ5514975.1"/>
    <property type="molecule type" value="Genomic_DNA"/>
</dbReference>
<evidence type="ECO:0000256" key="2">
    <source>
        <dbReference type="ARBA" id="ARBA00022692"/>
    </source>
</evidence>
<feature type="non-terminal residue" evidence="8">
    <location>
        <position position="1"/>
    </location>
</feature>
<dbReference type="Pfam" id="PF20684">
    <property type="entry name" value="Fung_rhodopsin"/>
    <property type="match status" value="1"/>
</dbReference>
<feature type="transmembrane region" description="Helical" evidence="6">
    <location>
        <begin position="270"/>
        <end position="289"/>
    </location>
</feature>
<accession>A0A9W9Y3Y4</accession>
<evidence type="ECO:0000256" key="5">
    <source>
        <dbReference type="ARBA" id="ARBA00038359"/>
    </source>
</evidence>
<organism evidence="8 9">
    <name type="scientific">Penicillium fimorum</name>
    <dbReference type="NCBI Taxonomy" id="1882269"/>
    <lineage>
        <taxon>Eukaryota</taxon>
        <taxon>Fungi</taxon>
        <taxon>Dikarya</taxon>
        <taxon>Ascomycota</taxon>
        <taxon>Pezizomycotina</taxon>
        <taxon>Eurotiomycetes</taxon>
        <taxon>Eurotiomycetidae</taxon>
        <taxon>Eurotiales</taxon>
        <taxon>Aspergillaceae</taxon>
        <taxon>Penicillium</taxon>
    </lineage>
</organism>
<evidence type="ECO:0000256" key="3">
    <source>
        <dbReference type="ARBA" id="ARBA00022989"/>
    </source>
</evidence>
<dbReference type="InterPro" id="IPR052337">
    <property type="entry name" value="SAT4-like"/>
</dbReference>
<evidence type="ECO:0000256" key="4">
    <source>
        <dbReference type="ARBA" id="ARBA00023136"/>
    </source>
</evidence>
<evidence type="ECO:0000313" key="8">
    <source>
        <dbReference type="EMBL" id="KAJ5514975.1"/>
    </source>
</evidence>
<feature type="transmembrane region" description="Helical" evidence="6">
    <location>
        <begin position="75"/>
        <end position="96"/>
    </location>
</feature>
<dbReference type="InterPro" id="IPR049326">
    <property type="entry name" value="Rhodopsin_dom_fungi"/>
</dbReference>
<protein>
    <recommendedName>
        <fullName evidence="7">Rhodopsin domain-containing protein</fullName>
    </recommendedName>
</protein>
<keyword evidence="9" id="KW-1185">Reference proteome</keyword>
<comment type="similarity">
    <text evidence="5">Belongs to the SAT4 family.</text>
</comment>
<dbReference type="OrthoDB" id="444631at2759"/>
<reference evidence="8" key="1">
    <citation type="submission" date="2022-12" db="EMBL/GenBank/DDBJ databases">
        <authorList>
            <person name="Petersen C."/>
        </authorList>
    </citation>
    <scope>NUCLEOTIDE SEQUENCE</scope>
    <source>
        <strain evidence="8">IBT 29495</strain>
    </source>
</reference>
<evidence type="ECO:0000256" key="6">
    <source>
        <dbReference type="SAM" id="Phobius"/>
    </source>
</evidence>
<dbReference type="AlphaFoldDB" id="A0A9W9Y3Y4"/>
<gene>
    <name evidence="8" type="ORF">N7463_004527</name>
</gene>
<evidence type="ECO:0000256" key="1">
    <source>
        <dbReference type="ARBA" id="ARBA00004141"/>
    </source>
</evidence>
<feature type="transmembrane region" description="Helical" evidence="6">
    <location>
        <begin position="230"/>
        <end position="250"/>
    </location>
</feature>
<feature type="transmembrane region" description="Helical" evidence="6">
    <location>
        <begin position="44"/>
        <end position="63"/>
    </location>
</feature>
<feature type="transmembrane region" description="Helical" evidence="6">
    <location>
        <begin position="7"/>
        <end position="24"/>
    </location>
</feature>
<reference evidence="8" key="2">
    <citation type="journal article" date="2023" name="IMA Fungus">
        <title>Comparative genomic study of the Penicillium genus elucidates a diverse pangenome and 15 lateral gene transfer events.</title>
        <authorList>
            <person name="Petersen C."/>
            <person name="Sorensen T."/>
            <person name="Nielsen M.R."/>
            <person name="Sondergaard T.E."/>
            <person name="Sorensen J.L."/>
            <person name="Fitzpatrick D.A."/>
            <person name="Frisvad J.C."/>
            <person name="Nielsen K.L."/>
        </authorList>
    </citation>
    <scope>NUCLEOTIDE SEQUENCE</scope>
    <source>
        <strain evidence="8">IBT 29495</strain>
    </source>
</reference>
<name>A0A9W9Y3Y4_9EURO</name>
<dbReference type="Proteomes" id="UP001149954">
    <property type="component" value="Unassembled WGS sequence"/>
</dbReference>
<proteinExistence type="inferred from homology"/>
<evidence type="ECO:0000259" key="7">
    <source>
        <dbReference type="Pfam" id="PF20684"/>
    </source>
</evidence>
<evidence type="ECO:0000313" key="9">
    <source>
        <dbReference type="Proteomes" id="UP001149954"/>
    </source>
</evidence>
<dbReference type="PANTHER" id="PTHR33048">
    <property type="entry name" value="PTH11-LIKE INTEGRAL MEMBRANE PROTEIN (AFU_ORTHOLOGUE AFUA_5G11245)"/>
    <property type="match status" value="1"/>
</dbReference>
<comment type="subcellular location">
    <subcellularLocation>
        <location evidence="1">Membrane</location>
        <topology evidence="1">Multi-pass membrane protein</topology>
    </subcellularLocation>
</comment>
<keyword evidence="2 6" id="KW-0812">Transmembrane</keyword>
<feature type="transmembrane region" description="Helical" evidence="6">
    <location>
        <begin position="193"/>
        <end position="218"/>
    </location>
</feature>
<keyword evidence="3 6" id="KW-1133">Transmembrane helix</keyword>
<dbReference type="GO" id="GO:0016020">
    <property type="term" value="C:membrane"/>
    <property type="evidence" value="ECO:0007669"/>
    <property type="project" value="UniProtKB-SubCell"/>
</dbReference>
<dbReference type="PANTHER" id="PTHR33048:SF114">
    <property type="entry name" value="MEMBRANE PROTEIN PTH11-LIKE, PUTATIVE (AFU_ORTHOLOGUE AFUA_7G06620)-RELATED"/>
    <property type="match status" value="1"/>
</dbReference>
<feature type="transmembrane region" description="Helical" evidence="6">
    <location>
        <begin position="152"/>
        <end position="173"/>
    </location>
</feature>